<evidence type="ECO:0000256" key="1">
    <source>
        <dbReference type="SAM" id="MobiDB-lite"/>
    </source>
</evidence>
<feature type="transmembrane region" description="Helical" evidence="2">
    <location>
        <begin position="35"/>
        <end position="53"/>
    </location>
</feature>
<comment type="caution">
    <text evidence="3">The sequence shown here is derived from an EMBL/GenBank/DDBJ whole genome shotgun (WGS) entry which is preliminary data.</text>
</comment>
<sequence length="166" mass="18113">MEPRGLARTEGQLAQRQPPAAQVQLVTPPRRRTRLVVAAVALAAIAATGWFGYRIAQDIVDPKRNLTISYFQELGASGSAAGYAFEGLRDTTEASCPQTNGCVEAARSDRAQFYRFADRDQAEAFAASLEDGYASDRIVIDFSGHAWSSSGREQAQRTLDHTWSSD</sequence>
<name>A0A4Y3QKL3_MICTE</name>
<protein>
    <submittedName>
        <fullName evidence="3">Uncharacterized protein</fullName>
    </submittedName>
</protein>
<evidence type="ECO:0000313" key="3">
    <source>
        <dbReference type="EMBL" id="GEB45725.1"/>
    </source>
</evidence>
<dbReference type="AlphaFoldDB" id="A0A4Y3QKL3"/>
<accession>A0A4Y3QKL3</accession>
<keyword evidence="2" id="KW-1133">Transmembrane helix</keyword>
<dbReference type="Proteomes" id="UP000319525">
    <property type="component" value="Unassembled WGS sequence"/>
</dbReference>
<evidence type="ECO:0000256" key="2">
    <source>
        <dbReference type="SAM" id="Phobius"/>
    </source>
</evidence>
<dbReference type="EMBL" id="BJML01000004">
    <property type="protein sequence ID" value="GEB45725.1"/>
    <property type="molecule type" value="Genomic_DNA"/>
</dbReference>
<gene>
    <name evidence="3" type="ORF">MTE01_16700</name>
</gene>
<feature type="region of interest" description="Disordered" evidence="1">
    <location>
        <begin position="1"/>
        <end position="23"/>
    </location>
</feature>
<evidence type="ECO:0000313" key="4">
    <source>
        <dbReference type="Proteomes" id="UP000319525"/>
    </source>
</evidence>
<organism evidence="3 4">
    <name type="scientific">Microbacterium testaceum</name>
    <name type="common">Aureobacterium testaceum</name>
    <name type="synonym">Brevibacterium testaceum</name>
    <dbReference type="NCBI Taxonomy" id="2033"/>
    <lineage>
        <taxon>Bacteria</taxon>
        <taxon>Bacillati</taxon>
        <taxon>Actinomycetota</taxon>
        <taxon>Actinomycetes</taxon>
        <taxon>Micrococcales</taxon>
        <taxon>Microbacteriaceae</taxon>
        <taxon>Microbacterium</taxon>
    </lineage>
</organism>
<reference evidence="3 4" key="1">
    <citation type="submission" date="2019-06" db="EMBL/GenBank/DDBJ databases">
        <title>Whole genome shotgun sequence of Microbacterium testaceum NBRC 12675.</title>
        <authorList>
            <person name="Hosoyama A."/>
            <person name="Uohara A."/>
            <person name="Ohji S."/>
            <person name="Ichikawa N."/>
        </authorList>
    </citation>
    <scope>NUCLEOTIDE SEQUENCE [LARGE SCALE GENOMIC DNA]</scope>
    <source>
        <strain evidence="3 4">NBRC 12675</strain>
    </source>
</reference>
<keyword evidence="2" id="KW-0812">Transmembrane</keyword>
<keyword evidence="2" id="KW-0472">Membrane</keyword>
<proteinExistence type="predicted"/>